<dbReference type="Proteomes" id="UP000184406">
    <property type="component" value="Unassembled WGS sequence"/>
</dbReference>
<dbReference type="PANTHER" id="PTHR40606">
    <property type="match status" value="1"/>
</dbReference>
<dbReference type="Gene3D" id="2.30.29.80">
    <property type="match status" value="1"/>
</dbReference>
<name>A0A1M4ZE63_9FLAO</name>
<accession>A0A1M4ZE63</accession>
<dbReference type="AlphaFoldDB" id="A0A1M4ZE63"/>
<proteinExistence type="predicted"/>
<organism evidence="2 3">
    <name type="scientific">Arenibacter palladensis</name>
    <dbReference type="NCBI Taxonomy" id="237373"/>
    <lineage>
        <taxon>Bacteria</taxon>
        <taxon>Pseudomonadati</taxon>
        <taxon>Bacteroidota</taxon>
        <taxon>Flavobacteriia</taxon>
        <taxon>Flavobacteriales</taxon>
        <taxon>Flavobacteriaceae</taxon>
        <taxon>Arenibacter</taxon>
    </lineage>
</organism>
<dbReference type="Pfam" id="PF07411">
    <property type="entry name" value="DUF1508"/>
    <property type="match status" value="1"/>
</dbReference>
<keyword evidence="3" id="KW-1185">Reference proteome</keyword>
<dbReference type="PANTHER" id="PTHR40606:SF1">
    <property type="entry name" value="UPF0339 PROTEIN YEGP"/>
    <property type="match status" value="1"/>
</dbReference>
<dbReference type="InterPro" id="IPR036913">
    <property type="entry name" value="YegP-like_sf"/>
</dbReference>
<protein>
    <recommendedName>
        <fullName evidence="1">DUF1508 domain-containing protein</fullName>
    </recommendedName>
</protein>
<feature type="domain" description="DUF1508" evidence="1">
    <location>
        <begin position="58"/>
        <end position="96"/>
    </location>
</feature>
<dbReference type="OrthoDB" id="9802792at2"/>
<sequence>MLKIKKESDTSYTFSLQSESGQTLLNSIPFNSKEEIDKTIANLKALIGQSSVFERKTDYNGKFLFTLKNNEGKILGKSMLYSSEAGMENGIKNLKTSISLLPDTIDL</sequence>
<evidence type="ECO:0000313" key="3">
    <source>
        <dbReference type="Proteomes" id="UP000184406"/>
    </source>
</evidence>
<dbReference type="InterPro" id="IPR051141">
    <property type="entry name" value="UPF0339_domain"/>
</dbReference>
<dbReference type="InterPro" id="IPR010879">
    <property type="entry name" value="DUF1508"/>
</dbReference>
<dbReference type="RefSeq" id="WP_072861570.1">
    <property type="nucleotide sequence ID" value="NZ_FQUX01000002.1"/>
</dbReference>
<dbReference type="SUPFAM" id="SSF160113">
    <property type="entry name" value="YegP-like"/>
    <property type="match status" value="2"/>
</dbReference>
<evidence type="ECO:0000313" key="2">
    <source>
        <dbReference type="EMBL" id="SHF15886.1"/>
    </source>
</evidence>
<evidence type="ECO:0000259" key="1">
    <source>
        <dbReference type="Pfam" id="PF07411"/>
    </source>
</evidence>
<dbReference type="EMBL" id="FQUX01000002">
    <property type="protein sequence ID" value="SHF15886.1"/>
    <property type="molecule type" value="Genomic_DNA"/>
</dbReference>
<reference evidence="3" key="1">
    <citation type="submission" date="2016-11" db="EMBL/GenBank/DDBJ databases">
        <authorList>
            <person name="Varghese N."/>
            <person name="Submissions S."/>
        </authorList>
    </citation>
    <scope>NUCLEOTIDE SEQUENCE [LARGE SCALE GENOMIC DNA]</scope>
    <source>
        <strain evidence="3">DSM 17539</strain>
    </source>
</reference>
<gene>
    <name evidence="2" type="ORF">SAMN03080594_102785</name>
</gene>